<dbReference type="AlphaFoldDB" id="A0A383AJH0"/>
<name>A0A383AJH0_9ZZZZ</name>
<evidence type="ECO:0000313" key="1">
    <source>
        <dbReference type="EMBL" id="SVE07987.1"/>
    </source>
</evidence>
<accession>A0A383AJH0</accession>
<sequence length="34" mass="3801">MDNDDESAGECYRQLRRLSIVLGGGSMVRFRVLG</sequence>
<gene>
    <name evidence="1" type="ORF">METZ01_LOCUS460841</name>
</gene>
<protein>
    <submittedName>
        <fullName evidence="1">Uncharacterized protein</fullName>
    </submittedName>
</protein>
<proteinExistence type="predicted"/>
<organism evidence="1">
    <name type="scientific">marine metagenome</name>
    <dbReference type="NCBI Taxonomy" id="408172"/>
    <lineage>
        <taxon>unclassified sequences</taxon>
        <taxon>metagenomes</taxon>
        <taxon>ecological metagenomes</taxon>
    </lineage>
</organism>
<reference evidence="1" key="1">
    <citation type="submission" date="2018-05" db="EMBL/GenBank/DDBJ databases">
        <authorList>
            <person name="Lanie J.A."/>
            <person name="Ng W.-L."/>
            <person name="Kazmierczak K.M."/>
            <person name="Andrzejewski T.M."/>
            <person name="Davidsen T.M."/>
            <person name="Wayne K.J."/>
            <person name="Tettelin H."/>
            <person name="Glass J.I."/>
            <person name="Rusch D."/>
            <person name="Podicherti R."/>
            <person name="Tsui H.-C.T."/>
            <person name="Winkler M.E."/>
        </authorList>
    </citation>
    <scope>NUCLEOTIDE SEQUENCE</scope>
</reference>
<dbReference type="EMBL" id="UINC01192707">
    <property type="protein sequence ID" value="SVE07987.1"/>
    <property type="molecule type" value="Genomic_DNA"/>
</dbReference>